<evidence type="ECO:0000313" key="6">
    <source>
        <dbReference type="Proteomes" id="UP001595665"/>
    </source>
</evidence>
<dbReference type="Gene3D" id="3.30.565.10">
    <property type="entry name" value="Histidine kinase-like ATPase, C-terminal domain"/>
    <property type="match status" value="1"/>
</dbReference>
<evidence type="ECO:0000256" key="4">
    <source>
        <dbReference type="SAM" id="Phobius"/>
    </source>
</evidence>
<keyword evidence="6" id="KW-1185">Reference proteome</keyword>
<evidence type="ECO:0000313" key="5">
    <source>
        <dbReference type="EMBL" id="MFC3457843.1"/>
    </source>
</evidence>
<reference evidence="6" key="1">
    <citation type="journal article" date="2019" name="Int. J. Syst. Evol. Microbiol.">
        <title>The Global Catalogue of Microorganisms (GCM) 10K type strain sequencing project: providing services to taxonomists for standard genome sequencing and annotation.</title>
        <authorList>
            <consortium name="The Broad Institute Genomics Platform"/>
            <consortium name="The Broad Institute Genome Sequencing Center for Infectious Disease"/>
            <person name="Wu L."/>
            <person name="Ma J."/>
        </authorList>
    </citation>
    <scope>NUCLEOTIDE SEQUENCE [LARGE SCALE GENOMIC DNA]</scope>
    <source>
        <strain evidence="6">CCM 7480</strain>
    </source>
</reference>
<dbReference type="RefSeq" id="WP_379734223.1">
    <property type="nucleotide sequence ID" value="NZ_JBHRVV010000001.1"/>
</dbReference>
<keyword evidence="4" id="KW-0812">Transmembrane</keyword>
<evidence type="ECO:0000256" key="3">
    <source>
        <dbReference type="ARBA" id="ARBA00023012"/>
    </source>
</evidence>
<protein>
    <submittedName>
        <fullName evidence="5">Sensor histidine kinase</fullName>
    </submittedName>
</protein>
<feature type="transmembrane region" description="Helical" evidence="4">
    <location>
        <begin position="38"/>
        <end position="58"/>
    </location>
</feature>
<gene>
    <name evidence="5" type="ORF">ACFOPH_06240</name>
</gene>
<accession>A0ABV7PI46</accession>
<comment type="caution">
    <text evidence="5">The sequence shown here is derived from an EMBL/GenBank/DDBJ whole genome shotgun (WGS) entry which is preliminary data.</text>
</comment>
<dbReference type="EMBL" id="JBHRVV010000001">
    <property type="protein sequence ID" value="MFC3457843.1"/>
    <property type="molecule type" value="Genomic_DNA"/>
</dbReference>
<keyword evidence="1" id="KW-0808">Transferase</keyword>
<dbReference type="GO" id="GO:0016301">
    <property type="term" value="F:kinase activity"/>
    <property type="evidence" value="ECO:0007669"/>
    <property type="project" value="UniProtKB-KW"/>
</dbReference>
<dbReference type="CDD" id="cd16917">
    <property type="entry name" value="HATPase_UhpB-NarQ-NarX-like"/>
    <property type="match status" value="1"/>
</dbReference>
<evidence type="ECO:0000256" key="2">
    <source>
        <dbReference type="ARBA" id="ARBA00022777"/>
    </source>
</evidence>
<dbReference type="SUPFAM" id="SSF55874">
    <property type="entry name" value="ATPase domain of HSP90 chaperone/DNA topoisomerase II/histidine kinase"/>
    <property type="match status" value="1"/>
</dbReference>
<proteinExistence type="predicted"/>
<keyword evidence="4" id="KW-1133">Transmembrane helix</keyword>
<dbReference type="InterPro" id="IPR050482">
    <property type="entry name" value="Sensor_HK_TwoCompSys"/>
</dbReference>
<dbReference type="InterPro" id="IPR036890">
    <property type="entry name" value="HATPase_C_sf"/>
</dbReference>
<keyword evidence="4" id="KW-0472">Membrane</keyword>
<dbReference type="Proteomes" id="UP001595665">
    <property type="component" value="Unassembled WGS sequence"/>
</dbReference>
<name>A0ABV7PI46_9BURK</name>
<keyword evidence="3" id="KW-0902">Two-component regulatory system</keyword>
<keyword evidence="2 5" id="KW-0418">Kinase</keyword>
<dbReference type="PANTHER" id="PTHR24421">
    <property type="entry name" value="NITRATE/NITRITE SENSOR PROTEIN NARX-RELATED"/>
    <property type="match status" value="1"/>
</dbReference>
<evidence type="ECO:0000256" key="1">
    <source>
        <dbReference type="ARBA" id="ARBA00022679"/>
    </source>
</evidence>
<sequence length="309" mass="32192">MKTALTRASSLLPVLPPVLLLLGAGAAAACLPGAVFPSSLVGALAWLLAAAGGVCCLLRRGIELDDQARETAARLCLEQKTRRTLEAALADTQSVLTRVVRQQEGVRDAERDRIARSIREDLGQTLLALRAEMALLQVASCGIHPATHQKTTAMIGTLDLALRSLRLLAGESRQLAAGADLARAVEEELASFTRMHGIAHRLEVVPASGPAPAEPGLDALLYRALQETLAGIAHAACATEVRVRLVRSAASLALSVEDDGGPGSADARLRDSLRQRLRAAGGNLQAAPMPDGGSRVTLILPGAHGLVPG</sequence>
<organism evidence="5 6">
    <name type="scientific">Massilia haematophila</name>
    <dbReference type="NCBI Taxonomy" id="457923"/>
    <lineage>
        <taxon>Bacteria</taxon>
        <taxon>Pseudomonadati</taxon>
        <taxon>Pseudomonadota</taxon>
        <taxon>Betaproteobacteria</taxon>
        <taxon>Burkholderiales</taxon>
        <taxon>Oxalobacteraceae</taxon>
        <taxon>Telluria group</taxon>
        <taxon>Massilia</taxon>
    </lineage>
</organism>
<dbReference type="PROSITE" id="PS51257">
    <property type="entry name" value="PROKAR_LIPOPROTEIN"/>
    <property type="match status" value="1"/>
</dbReference>